<dbReference type="AlphaFoldDB" id="A0A1F6UPE9"/>
<dbReference type="PANTHER" id="PTHR34580:SF3">
    <property type="entry name" value="PROTEIN PAFB"/>
    <property type="match status" value="1"/>
</dbReference>
<proteinExistence type="predicted"/>
<feature type="domain" description="WYL" evidence="1">
    <location>
        <begin position="77"/>
        <end position="141"/>
    </location>
</feature>
<dbReference type="InterPro" id="IPR026881">
    <property type="entry name" value="WYL_dom"/>
</dbReference>
<evidence type="ECO:0000313" key="2">
    <source>
        <dbReference type="EMBL" id="OGI59244.1"/>
    </source>
</evidence>
<protein>
    <recommendedName>
        <fullName evidence="1">WYL domain-containing protein</fullName>
    </recommendedName>
</protein>
<gene>
    <name evidence="2" type="ORF">A2V58_09095</name>
</gene>
<evidence type="ECO:0000259" key="1">
    <source>
        <dbReference type="Pfam" id="PF13280"/>
    </source>
</evidence>
<dbReference type="EMBL" id="MFSV01000002">
    <property type="protein sequence ID" value="OGI59244.1"/>
    <property type="molecule type" value="Genomic_DNA"/>
</dbReference>
<reference evidence="2 3" key="1">
    <citation type="journal article" date="2016" name="Nat. Commun.">
        <title>Thousands of microbial genomes shed light on interconnected biogeochemical processes in an aquifer system.</title>
        <authorList>
            <person name="Anantharaman K."/>
            <person name="Brown C.T."/>
            <person name="Hug L.A."/>
            <person name="Sharon I."/>
            <person name="Castelle C.J."/>
            <person name="Probst A.J."/>
            <person name="Thomas B.C."/>
            <person name="Singh A."/>
            <person name="Wilkins M.J."/>
            <person name="Karaoz U."/>
            <person name="Brodie E.L."/>
            <person name="Williams K.H."/>
            <person name="Hubbard S.S."/>
            <person name="Banfield J.F."/>
        </authorList>
    </citation>
    <scope>NUCLEOTIDE SEQUENCE [LARGE SCALE GENOMIC DNA]</scope>
</reference>
<dbReference type="PANTHER" id="PTHR34580">
    <property type="match status" value="1"/>
</dbReference>
<dbReference type="InterPro" id="IPR051534">
    <property type="entry name" value="CBASS_pafABC_assoc_protein"/>
</dbReference>
<accession>A0A1F6UPE9</accession>
<dbReference type="Pfam" id="PF13280">
    <property type="entry name" value="WYL"/>
    <property type="match status" value="1"/>
</dbReference>
<comment type="caution">
    <text evidence="2">The sequence shown here is derived from an EMBL/GenBank/DDBJ whole genome shotgun (WGS) entry which is preliminary data.</text>
</comment>
<evidence type="ECO:0000313" key="3">
    <source>
        <dbReference type="Proteomes" id="UP000177950"/>
    </source>
</evidence>
<dbReference type="PROSITE" id="PS52050">
    <property type="entry name" value="WYL"/>
    <property type="match status" value="1"/>
</dbReference>
<sequence>MKGFHLSPLMFNEEELAALLLGARMVQTWTDKGLARAAHQAMAKIEHVIPDHLKPELDRQEIMVPGFAFNGMVAEEFEALRGAIKQQRKVHFDYQREDGGKSTRTVHPLGLFYWGKVWTLVAWCELRDGFRHFRLDRMSHVAKLEESYTLLQGRTLQDFLAQCEQSNATG</sequence>
<dbReference type="Proteomes" id="UP000177950">
    <property type="component" value="Unassembled WGS sequence"/>
</dbReference>
<organism evidence="2 3">
    <name type="scientific">Candidatus Muproteobacteria bacterium RBG_19FT_COMBO_61_10</name>
    <dbReference type="NCBI Taxonomy" id="1817761"/>
    <lineage>
        <taxon>Bacteria</taxon>
        <taxon>Pseudomonadati</taxon>
        <taxon>Pseudomonadota</taxon>
        <taxon>Candidatus Muproteobacteria</taxon>
    </lineage>
</organism>
<name>A0A1F6UPE9_9PROT</name>